<keyword evidence="3" id="KW-0408">Iron</keyword>
<dbReference type="InterPro" id="IPR003813">
    <property type="entry name" value="MvhD/FlpD"/>
</dbReference>
<dbReference type="Proteomes" id="UP000318509">
    <property type="component" value="Unassembled WGS sequence"/>
</dbReference>
<feature type="domain" description="F420-non-reducing hydrogenase iron-sulfur subunit D" evidence="6">
    <location>
        <begin position="36"/>
        <end position="157"/>
    </location>
</feature>
<feature type="compositionally biased region" description="Low complexity" evidence="5">
    <location>
        <begin position="11"/>
        <end position="27"/>
    </location>
</feature>
<keyword evidence="4" id="KW-0411">Iron-sulfur</keyword>
<feature type="compositionally biased region" description="Pro residues" evidence="5">
    <location>
        <begin position="1"/>
        <end position="10"/>
    </location>
</feature>
<protein>
    <submittedName>
        <fullName evidence="7">Hydrogenase iron-sulfur subunit</fullName>
    </submittedName>
</protein>
<dbReference type="AlphaFoldDB" id="A0A537K1C6"/>
<accession>A0A537K1C6</accession>
<keyword evidence="2" id="KW-0560">Oxidoreductase</keyword>
<dbReference type="GO" id="GO:0016491">
    <property type="term" value="F:oxidoreductase activity"/>
    <property type="evidence" value="ECO:0007669"/>
    <property type="project" value="UniProtKB-KW"/>
</dbReference>
<dbReference type="GO" id="GO:0046872">
    <property type="term" value="F:metal ion binding"/>
    <property type="evidence" value="ECO:0007669"/>
    <property type="project" value="UniProtKB-KW"/>
</dbReference>
<reference evidence="7 8" key="1">
    <citation type="journal article" date="2019" name="Nat. Microbiol.">
        <title>Mediterranean grassland soil C-N compound turnover is dependent on rainfall and depth, and is mediated by genomically divergent microorganisms.</title>
        <authorList>
            <person name="Diamond S."/>
            <person name="Andeer P.F."/>
            <person name="Li Z."/>
            <person name="Crits-Christoph A."/>
            <person name="Burstein D."/>
            <person name="Anantharaman K."/>
            <person name="Lane K.R."/>
            <person name="Thomas B.C."/>
            <person name="Pan C."/>
            <person name="Northen T.R."/>
            <person name="Banfield J.F."/>
        </authorList>
    </citation>
    <scope>NUCLEOTIDE SEQUENCE [LARGE SCALE GENOMIC DNA]</scope>
    <source>
        <strain evidence="7">NP_3</strain>
    </source>
</reference>
<evidence type="ECO:0000313" key="7">
    <source>
        <dbReference type="EMBL" id="TMI89588.1"/>
    </source>
</evidence>
<proteinExistence type="predicted"/>
<evidence type="ECO:0000313" key="8">
    <source>
        <dbReference type="Proteomes" id="UP000318509"/>
    </source>
</evidence>
<evidence type="ECO:0000256" key="3">
    <source>
        <dbReference type="ARBA" id="ARBA00023004"/>
    </source>
</evidence>
<gene>
    <name evidence="7" type="ORF">E6H00_09555</name>
</gene>
<evidence type="ECO:0000256" key="2">
    <source>
        <dbReference type="ARBA" id="ARBA00023002"/>
    </source>
</evidence>
<organism evidence="7 8">
    <name type="scientific">Candidatus Segetimicrobium genomatis</name>
    <dbReference type="NCBI Taxonomy" id="2569760"/>
    <lineage>
        <taxon>Bacteria</taxon>
        <taxon>Bacillati</taxon>
        <taxon>Candidatus Sysuimicrobiota</taxon>
        <taxon>Candidatus Sysuimicrobiia</taxon>
        <taxon>Candidatus Sysuimicrobiales</taxon>
        <taxon>Candidatus Segetimicrobiaceae</taxon>
        <taxon>Candidatus Segetimicrobium</taxon>
    </lineage>
</organism>
<evidence type="ECO:0000256" key="4">
    <source>
        <dbReference type="ARBA" id="ARBA00023014"/>
    </source>
</evidence>
<evidence type="ECO:0000259" key="6">
    <source>
        <dbReference type="Pfam" id="PF02662"/>
    </source>
</evidence>
<dbReference type="Pfam" id="PF02662">
    <property type="entry name" value="FlpD"/>
    <property type="match status" value="1"/>
</dbReference>
<evidence type="ECO:0000256" key="1">
    <source>
        <dbReference type="ARBA" id="ARBA00022723"/>
    </source>
</evidence>
<comment type="caution">
    <text evidence="7">The sequence shown here is derived from an EMBL/GenBank/DDBJ whole genome shotgun (WGS) entry which is preliminary data.</text>
</comment>
<feature type="region of interest" description="Disordered" evidence="5">
    <location>
        <begin position="155"/>
        <end position="199"/>
    </location>
</feature>
<keyword evidence="1" id="KW-0479">Metal-binding</keyword>
<dbReference type="GO" id="GO:0051536">
    <property type="term" value="F:iron-sulfur cluster binding"/>
    <property type="evidence" value="ECO:0007669"/>
    <property type="project" value="UniProtKB-KW"/>
</dbReference>
<evidence type="ECO:0000256" key="5">
    <source>
        <dbReference type="SAM" id="MobiDB-lite"/>
    </source>
</evidence>
<dbReference type="EMBL" id="VBAK01000121">
    <property type="protein sequence ID" value="TMI89588.1"/>
    <property type="molecule type" value="Genomic_DNA"/>
</dbReference>
<name>A0A537K1C6_9BACT</name>
<sequence>MPELGSPPAPRSRSAPAPDVQARAAGPGAAARRPKIVGFLCDWAVSAEGIVREDGTMRDLPNVTLIKVPCSGFIRPSWLEFALKNGADGTFVCGCPLGDCFNRLGNNLIQDRVAQMRRRLERQKIQPDRVGTIYYGLHEQEQFVAAVREFSDRVAQLPAAPPPPARRPGGASPAQSAGRLPGEGADGAPSGPTPAPEES</sequence>
<feature type="region of interest" description="Disordered" evidence="5">
    <location>
        <begin position="1"/>
        <end position="27"/>
    </location>
</feature>